<evidence type="ECO:0000313" key="3">
    <source>
        <dbReference type="Proteomes" id="UP000277580"/>
    </source>
</evidence>
<feature type="compositionally biased region" description="Low complexity" evidence="1">
    <location>
        <begin position="77"/>
        <end position="89"/>
    </location>
</feature>
<name>A0A3N4KRQ3_9PEZI</name>
<proteinExistence type="predicted"/>
<dbReference type="Proteomes" id="UP000277580">
    <property type="component" value="Unassembled WGS sequence"/>
</dbReference>
<gene>
    <name evidence="2" type="ORF">P167DRAFT_535221</name>
</gene>
<sequence>MKRRPGIHVFRLVPESVLRATVPTASAGLGGHGGEVVSPAWRIYNLAIHAAAQLLGNSGGEAITIVHVGSLETEWTPYAPPTTATSSNTRKPATLDDDNDPKATTSGYGGAVQHMALDPSGQRLIVVFSGGPGTHRSVVWFDASSITASAAAIGALGVLKMERAGEVGFAAGCGEGVCAGIVVNGGRNIAFFRGVGSVVV</sequence>
<accession>A0A3N4KRQ3</accession>
<dbReference type="EMBL" id="ML119124">
    <property type="protein sequence ID" value="RPB13176.1"/>
    <property type="molecule type" value="Genomic_DNA"/>
</dbReference>
<dbReference type="AlphaFoldDB" id="A0A3N4KRQ3"/>
<evidence type="ECO:0000313" key="2">
    <source>
        <dbReference type="EMBL" id="RPB13176.1"/>
    </source>
</evidence>
<evidence type="ECO:0000256" key="1">
    <source>
        <dbReference type="SAM" id="MobiDB-lite"/>
    </source>
</evidence>
<protein>
    <submittedName>
        <fullName evidence="2">Uncharacterized protein</fullName>
    </submittedName>
</protein>
<dbReference type="OrthoDB" id="10559174at2759"/>
<organism evidence="2 3">
    <name type="scientific">Morchella conica CCBAS932</name>
    <dbReference type="NCBI Taxonomy" id="1392247"/>
    <lineage>
        <taxon>Eukaryota</taxon>
        <taxon>Fungi</taxon>
        <taxon>Dikarya</taxon>
        <taxon>Ascomycota</taxon>
        <taxon>Pezizomycotina</taxon>
        <taxon>Pezizomycetes</taxon>
        <taxon>Pezizales</taxon>
        <taxon>Morchellaceae</taxon>
        <taxon>Morchella</taxon>
    </lineage>
</organism>
<reference evidence="2 3" key="1">
    <citation type="journal article" date="2018" name="Nat. Ecol. Evol.">
        <title>Pezizomycetes genomes reveal the molecular basis of ectomycorrhizal truffle lifestyle.</title>
        <authorList>
            <person name="Murat C."/>
            <person name="Payen T."/>
            <person name="Noel B."/>
            <person name="Kuo A."/>
            <person name="Morin E."/>
            <person name="Chen J."/>
            <person name="Kohler A."/>
            <person name="Krizsan K."/>
            <person name="Balestrini R."/>
            <person name="Da Silva C."/>
            <person name="Montanini B."/>
            <person name="Hainaut M."/>
            <person name="Levati E."/>
            <person name="Barry K.W."/>
            <person name="Belfiori B."/>
            <person name="Cichocki N."/>
            <person name="Clum A."/>
            <person name="Dockter R.B."/>
            <person name="Fauchery L."/>
            <person name="Guy J."/>
            <person name="Iotti M."/>
            <person name="Le Tacon F."/>
            <person name="Lindquist E.A."/>
            <person name="Lipzen A."/>
            <person name="Malagnac F."/>
            <person name="Mello A."/>
            <person name="Molinier V."/>
            <person name="Miyauchi S."/>
            <person name="Poulain J."/>
            <person name="Riccioni C."/>
            <person name="Rubini A."/>
            <person name="Sitrit Y."/>
            <person name="Splivallo R."/>
            <person name="Traeger S."/>
            <person name="Wang M."/>
            <person name="Zifcakova L."/>
            <person name="Wipf D."/>
            <person name="Zambonelli A."/>
            <person name="Paolocci F."/>
            <person name="Nowrousian M."/>
            <person name="Ottonello S."/>
            <person name="Baldrian P."/>
            <person name="Spatafora J.W."/>
            <person name="Henrissat B."/>
            <person name="Nagy L.G."/>
            <person name="Aury J.M."/>
            <person name="Wincker P."/>
            <person name="Grigoriev I.V."/>
            <person name="Bonfante P."/>
            <person name="Martin F.M."/>
        </authorList>
    </citation>
    <scope>NUCLEOTIDE SEQUENCE [LARGE SCALE GENOMIC DNA]</scope>
    <source>
        <strain evidence="2 3">CCBAS932</strain>
    </source>
</reference>
<feature type="region of interest" description="Disordered" evidence="1">
    <location>
        <begin position="77"/>
        <end position="106"/>
    </location>
</feature>
<dbReference type="InParanoid" id="A0A3N4KRQ3"/>
<keyword evidence="3" id="KW-1185">Reference proteome</keyword>